<dbReference type="PANTHER" id="PTHR31942:SF49">
    <property type="entry name" value="MLO-LIKE PROTEIN 8"/>
    <property type="match status" value="1"/>
</dbReference>
<name>A0A0A9DQZ1_ARUDO</name>
<keyword evidence="6" id="KW-0472">Membrane</keyword>
<reference evidence="8" key="1">
    <citation type="submission" date="2014-09" db="EMBL/GenBank/DDBJ databases">
        <authorList>
            <person name="Magalhaes I.L.F."/>
            <person name="Oliveira U."/>
            <person name="Santos F.R."/>
            <person name="Vidigal T.H.D.A."/>
            <person name="Brescovit A.D."/>
            <person name="Santos A.J."/>
        </authorList>
    </citation>
    <scope>NUCLEOTIDE SEQUENCE</scope>
    <source>
        <tissue evidence="8">Shoot tissue taken approximately 20 cm above the soil surface</tissue>
    </source>
</reference>
<sequence length="74" mass="8644">MMAIELTERHTVIQGMTVVKLSDDHFWFGEPLLLHLIHFASFQVSKGPERYLINKHANLRRKAFRQTCATHTQP</sequence>
<keyword evidence="5" id="KW-1133">Transmembrane helix</keyword>
<evidence type="ECO:0000313" key="8">
    <source>
        <dbReference type="EMBL" id="JAD90216.1"/>
    </source>
</evidence>
<comment type="subcellular location">
    <subcellularLocation>
        <location evidence="1">Membrane</location>
        <topology evidence="1">Multi-pass membrane protein</topology>
    </subcellularLocation>
</comment>
<dbReference type="AlphaFoldDB" id="A0A0A9DQZ1"/>
<reference evidence="8" key="2">
    <citation type="journal article" date="2015" name="Data Brief">
        <title>Shoot transcriptome of the giant reed, Arundo donax.</title>
        <authorList>
            <person name="Barrero R.A."/>
            <person name="Guerrero F.D."/>
            <person name="Moolhuijzen P."/>
            <person name="Goolsby J.A."/>
            <person name="Tidwell J."/>
            <person name="Bellgard S.E."/>
            <person name="Bellgard M.I."/>
        </authorList>
    </citation>
    <scope>NUCLEOTIDE SEQUENCE</scope>
    <source>
        <tissue evidence="8">Shoot tissue taken approximately 20 cm above the soil surface</tissue>
    </source>
</reference>
<keyword evidence="3" id="KW-0812">Transmembrane</keyword>
<evidence type="ECO:0000256" key="7">
    <source>
        <dbReference type="ARBA" id="ARBA00023265"/>
    </source>
</evidence>
<dbReference type="InterPro" id="IPR004326">
    <property type="entry name" value="Mlo"/>
</dbReference>
<evidence type="ECO:0000256" key="3">
    <source>
        <dbReference type="ARBA" id="ARBA00022692"/>
    </source>
</evidence>
<keyword evidence="7" id="KW-0568">Pathogenesis-related protein</keyword>
<keyword evidence="4" id="KW-0611">Plant defense</keyword>
<evidence type="ECO:0000256" key="2">
    <source>
        <dbReference type="ARBA" id="ARBA00006574"/>
    </source>
</evidence>
<evidence type="ECO:0000256" key="1">
    <source>
        <dbReference type="ARBA" id="ARBA00004141"/>
    </source>
</evidence>
<dbReference type="PANTHER" id="PTHR31942">
    <property type="entry name" value="MLO-LIKE PROTEIN 1"/>
    <property type="match status" value="1"/>
</dbReference>
<dbReference type="GO" id="GO:0016020">
    <property type="term" value="C:membrane"/>
    <property type="evidence" value="ECO:0007669"/>
    <property type="project" value="UniProtKB-SubCell"/>
</dbReference>
<comment type="similarity">
    <text evidence="2">Belongs to the MLO family.</text>
</comment>
<accession>A0A0A9DQZ1</accession>
<evidence type="ECO:0000256" key="4">
    <source>
        <dbReference type="ARBA" id="ARBA00022821"/>
    </source>
</evidence>
<dbReference type="GO" id="GO:0006952">
    <property type="term" value="P:defense response"/>
    <property type="evidence" value="ECO:0007669"/>
    <property type="project" value="UniProtKB-KW"/>
</dbReference>
<organism evidence="8">
    <name type="scientific">Arundo donax</name>
    <name type="common">Giant reed</name>
    <name type="synonym">Donax arundinaceus</name>
    <dbReference type="NCBI Taxonomy" id="35708"/>
    <lineage>
        <taxon>Eukaryota</taxon>
        <taxon>Viridiplantae</taxon>
        <taxon>Streptophyta</taxon>
        <taxon>Embryophyta</taxon>
        <taxon>Tracheophyta</taxon>
        <taxon>Spermatophyta</taxon>
        <taxon>Magnoliopsida</taxon>
        <taxon>Liliopsida</taxon>
        <taxon>Poales</taxon>
        <taxon>Poaceae</taxon>
        <taxon>PACMAD clade</taxon>
        <taxon>Arundinoideae</taxon>
        <taxon>Arundineae</taxon>
        <taxon>Arundo</taxon>
    </lineage>
</organism>
<dbReference type="EMBL" id="GBRH01207679">
    <property type="protein sequence ID" value="JAD90216.1"/>
    <property type="molecule type" value="Transcribed_RNA"/>
</dbReference>
<dbReference type="Pfam" id="PF03094">
    <property type="entry name" value="Mlo"/>
    <property type="match status" value="1"/>
</dbReference>
<evidence type="ECO:0000256" key="6">
    <source>
        <dbReference type="ARBA" id="ARBA00023136"/>
    </source>
</evidence>
<evidence type="ECO:0000256" key="5">
    <source>
        <dbReference type="ARBA" id="ARBA00022989"/>
    </source>
</evidence>
<proteinExistence type="inferred from homology"/>
<protein>
    <submittedName>
        <fullName evidence="8">Mlo2</fullName>
    </submittedName>
</protein>